<dbReference type="NCBIfam" id="TIGR01536">
    <property type="entry name" value="asn_synth_AEB"/>
    <property type="match status" value="1"/>
</dbReference>
<dbReference type="PANTHER" id="PTHR43284:SF1">
    <property type="entry name" value="ASPARAGINE SYNTHETASE"/>
    <property type="match status" value="1"/>
</dbReference>
<dbReference type="InterPro" id="IPR014729">
    <property type="entry name" value="Rossmann-like_a/b/a_fold"/>
</dbReference>
<evidence type="ECO:0000256" key="2">
    <source>
        <dbReference type="ARBA" id="ARBA00022741"/>
    </source>
</evidence>
<feature type="domain" description="Glutamine amidotransferase type-2" evidence="9">
    <location>
        <begin position="2"/>
        <end position="223"/>
    </location>
</feature>
<comment type="similarity">
    <text evidence="1">Belongs to the asparagine synthetase family.</text>
</comment>
<dbReference type="PANTHER" id="PTHR43284">
    <property type="entry name" value="ASPARAGINE SYNTHETASE (GLUTAMINE-HYDROLYZING)"/>
    <property type="match status" value="1"/>
</dbReference>
<evidence type="ECO:0000256" key="6">
    <source>
        <dbReference type="PIRSR" id="PIRSR001589-1"/>
    </source>
</evidence>
<evidence type="ECO:0000256" key="3">
    <source>
        <dbReference type="ARBA" id="ARBA00022840"/>
    </source>
</evidence>
<dbReference type="Proteomes" id="UP001147733">
    <property type="component" value="Unassembled WGS sequence"/>
</dbReference>
<evidence type="ECO:0000256" key="5">
    <source>
        <dbReference type="PIRNR" id="PIRNR001589"/>
    </source>
</evidence>
<protein>
    <submittedName>
        <fullName evidence="10">Asparagine synthase</fullName>
    </submittedName>
</protein>
<evidence type="ECO:0000313" key="10">
    <source>
        <dbReference type="EMBL" id="KAJ5224808.1"/>
    </source>
</evidence>
<organism evidence="10 11">
    <name type="scientific">Penicillium citrinum</name>
    <dbReference type="NCBI Taxonomy" id="5077"/>
    <lineage>
        <taxon>Eukaryota</taxon>
        <taxon>Fungi</taxon>
        <taxon>Dikarya</taxon>
        <taxon>Ascomycota</taxon>
        <taxon>Pezizomycotina</taxon>
        <taxon>Eurotiomycetes</taxon>
        <taxon>Eurotiomycetidae</taxon>
        <taxon>Eurotiales</taxon>
        <taxon>Aspergillaceae</taxon>
        <taxon>Penicillium</taxon>
    </lineage>
</organism>
<dbReference type="SUPFAM" id="SSF52402">
    <property type="entry name" value="Adenine nucleotide alpha hydrolases-like"/>
    <property type="match status" value="1"/>
</dbReference>
<dbReference type="EMBL" id="JAPQKT010000007">
    <property type="protein sequence ID" value="KAJ5224808.1"/>
    <property type="molecule type" value="Genomic_DNA"/>
</dbReference>
<dbReference type="GeneID" id="81386396"/>
<keyword evidence="6" id="KW-0061">Asparagine biosynthesis</keyword>
<feature type="active site" description="For GATase activity" evidence="6">
    <location>
        <position position="2"/>
    </location>
</feature>
<dbReference type="SUPFAM" id="SSF56235">
    <property type="entry name" value="N-terminal nucleophile aminohydrolases (Ntn hydrolases)"/>
    <property type="match status" value="1"/>
</dbReference>
<dbReference type="PROSITE" id="PS51278">
    <property type="entry name" value="GATASE_TYPE_2"/>
    <property type="match status" value="1"/>
</dbReference>
<evidence type="ECO:0000259" key="9">
    <source>
        <dbReference type="PROSITE" id="PS51278"/>
    </source>
</evidence>
<evidence type="ECO:0000313" key="11">
    <source>
        <dbReference type="Proteomes" id="UP001147733"/>
    </source>
</evidence>
<dbReference type="OrthoDB" id="409189at2759"/>
<dbReference type="Gene3D" id="3.60.20.10">
    <property type="entry name" value="Glutamine Phosphoribosylpyrophosphate, subunit 1, domain 1"/>
    <property type="match status" value="1"/>
</dbReference>
<reference evidence="10" key="1">
    <citation type="submission" date="2022-11" db="EMBL/GenBank/DDBJ databases">
        <authorList>
            <person name="Petersen C."/>
        </authorList>
    </citation>
    <scope>NUCLEOTIDE SEQUENCE</scope>
    <source>
        <strain evidence="10">IBT 23319</strain>
    </source>
</reference>
<sequence length="685" mass="76922">MCGISALVQIQGPENLPRPDRNAINEEVNKSLDIIKHRGPDARGTWISSDSQAALGHVRLSIVDLSPDGNQPFIDHDSGICAVVNGELYGAEAYHEQLKNEYKFQGNSDCEIVIALYKHYGRGFMSHLRGEFAFVLWDTKRQLLFAARDRYGIKPLYYTVLGGENGGKKLAVATEMKAFLPYGWKPHWDVDSIRGHSWKCGESTFFKGVKKILPAHYLTYQEGGDIKQTVYWDTDFPDKRVPETRTEAEMVEGVRERLLDSIRNRLRGDVPVGVYLSGGLDSSTVAGMAAHLIKEERSKLNNDTIGDLSRLKCFTVQFDKDSGVDESEIAKRTADWLGVEYHAVHMDEENLAKRFEDAVWFSEFPFPDLNGLGKLALAEKVHSLGMKVMLSGEGSDEHFGGYADFRPDAIQEKDHSWAPSHIPEADREVAFNAARSKTGAIVFGNASYTVPESTAAMVNNTHTISEIAACGNMPFLPWTDAYLASGGDPETRLAEEMDGRALEAMEKKWHPLHTSQYIWLKSYLPNFILRWGGDNMDMAHSVESRPPFLDHHLTEYVNNLPPSLKMKYDPSSGIPGEYGAFKEKYILREAAKPFLTEEIYSNRKASYVGPSLYKQGGPIHQLYSRLLSKENVERLGFVDWQRAEDFLNRTFIEGDRKAFRVATMIAQFVVLSQRFGVASAAPLPN</sequence>
<dbReference type="RefSeq" id="XP_056498780.1">
    <property type="nucleotide sequence ID" value="XM_056647229.1"/>
</dbReference>
<dbReference type="CDD" id="cd00712">
    <property type="entry name" value="AsnB"/>
    <property type="match status" value="1"/>
</dbReference>
<name>A0A9W9TJA2_PENCI</name>
<dbReference type="AlphaFoldDB" id="A0A9W9TJA2"/>
<dbReference type="GO" id="GO:0005524">
    <property type="term" value="F:ATP binding"/>
    <property type="evidence" value="ECO:0007669"/>
    <property type="project" value="UniProtKB-KW"/>
</dbReference>
<feature type="binding site" evidence="7">
    <location>
        <position position="109"/>
    </location>
    <ligand>
        <name>L-glutamine</name>
        <dbReference type="ChEBI" id="CHEBI:58359"/>
    </ligand>
</feature>
<keyword evidence="11" id="KW-1185">Reference proteome</keyword>
<dbReference type="InterPro" id="IPR006426">
    <property type="entry name" value="Asn_synth_AEB"/>
</dbReference>
<dbReference type="GO" id="GO:0006529">
    <property type="term" value="P:asparagine biosynthetic process"/>
    <property type="evidence" value="ECO:0007669"/>
    <property type="project" value="UniProtKB-KW"/>
</dbReference>
<dbReference type="CDD" id="cd01991">
    <property type="entry name" value="Asn_synthase_B_C"/>
    <property type="match status" value="1"/>
</dbReference>
<gene>
    <name evidence="10" type="ORF">N7469_008311</name>
</gene>
<reference evidence="10" key="2">
    <citation type="journal article" date="2023" name="IMA Fungus">
        <title>Comparative genomic study of the Penicillium genus elucidates a diverse pangenome and 15 lateral gene transfer events.</title>
        <authorList>
            <person name="Petersen C."/>
            <person name="Sorensen T."/>
            <person name="Nielsen M.R."/>
            <person name="Sondergaard T.E."/>
            <person name="Sorensen J.L."/>
            <person name="Fitzpatrick D.A."/>
            <person name="Frisvad J.C."/>
            <person name="Nielsen K.L."/>
        </authorList>
    </citation>
    <scope>NUCLEOTIDE SEQUENCE</scope>
    <source>
        <strain evidence="10">IBT 23319</strain>
    </source>
</reference>
<keyword evidence="3 5" id="KW-0067">ATP-binding</keyword>
<dbReference type="InterPro" id="IPR051786">
    <property type="entry name" value="ASN_synthetase/amidase"/>
</dbReference>
<dbReference type="Pfam" id="PF00733">
    <property type="entry name" value="Asn_synthase"/>
    <property type="match status" value="1"/>
</dbReference>
<comment type="caution">
    <text evidence="10">The sequence shown here is derived from an EMBL/GenBank/DDBJ whole genome shotgun (WGS) entry which is preliminary data.</text>
</comment>
<dbReference type="InterPro" id="IPR029055">
    <property type="entry name" value="Ntn_hydrolases_N"/>
</dbReference>
<proteinExistence type="inferred from homology"/>
<feature type="binding site" evidence="7">
    <location>
        <position position="316"/>
    </location>
    <ligand>
        <name>ATP</name>
        <dbReference type="ChEBI" id="CHEBI:30616"/>
    </ligand>
</feature>
<evidence type="ECO:0000256" key="4">
    <source>
        <dbReference type="ARBA" id="ARBA00022962"/>
    </source>
</evidence>
<evidence type="ECO:0000256" key="1">
    <source>
        <dbReference type="ARBA" id="ARBA00005752"/>
    </source>
</evidence>
<feature type="binding site" evidence="7">
    <location>
        <begin position="391"/>
        <end position="392"/>
    </location>
    <ligand>
        <name>ATP</name>
        <dbReference type="ChEBI" id="CHEBI:30616"/>
    </ligand>
</feature>
<evidence type="ECO:0000256" key="8">
    <source>
        <dbReference type="PIRSR" id="PIRSR001589-3"/>
    </source>
</evidence>
<keyword evidence="2 5" id="KW-0547">Nucleotide-binding</keyword>
<dbReference type="GO" id="GO:0004066">
    <property type="term" value="F:asparagine synthase (glutamine-hydrolyzing) activity"/>
    <property type="evidence" value="ECO:0007669"/>
    <property type="project" value="InterPro"/>
</dbReference>
<evidence type="ECO:0000256" key="7">
    <source>
        <dbReference type="PIRSR" id="PIRSR001589-2"/>
    </source>
</evidence>
<dbReference type="Gene3D" id="3.40.50.620">
    <property type="entry name" value="HUPs"/>
    <property type="match status" value="1"/>
</dbReference>
<feature type="site" description="Important for beta-aspartyl-AMP intermediate formation" evidence="8">
    <location>
        <position position="393"/>
    </location>
</feature>
<keyword evidence="4 6" id="KW-0315">Glutamine amidotransferase</keyword>
<dbReference type="InterPro" id="IPR017932">
    <property type="entry name" value="GATase_2_dom"/>
</dbReference>
<dbReference type="Pfam" id="PF13537">
    <property type="entry name" value="GATase_7"/>
    <property type="match status" value="1"/>
</dbReference>
<dbReference type="InterPro" id="IPR033738">
    <property type="entry name" value="AsnB_N"/>
</dbReference>
<dbReference type="InterPro" id="IPR001962">
    <property type="entry name" value="Asn_synthase"/>
</dbReference>
<dbReference type="PIRSF" id="PIRSF001589">
    <property type="entry name" value="Asn_synthetase_glu-h"/>
    <property type="match status" value="1"/>
</dbReference>
<dbReference type="GO" id="GO:0005829">
    <property type="term" value="C:cytosol"/>
    <property type="evidence" value="ECO:0007669"/>
    <property type="project" value="TreeGrafter"/>
</dbReference>
<keyword evidence="6" id="KW-0028">Amino-acid biosynthesis</keyword>
<accession>A0A9W9TJA2</accession>